<dbReference type="EMBL" id="JACIEF010000004">
    <property type="protein sequence ID" value="MBB4109969.1"/>
    <property type="molecule type" value="Genomic_DNA"/>
</dbReference>
<proteinExistence type="predicted"/>
<gene>
    <name evidence="1" type="ORF">GGQ60_003997</name>
</gene>
<organism evidence="1 2">
    <name type="scientific">Pedobacter zeae</name>
    <dbReference type="NCBI Taxonomy" id="1737356"/>
    <lineage>
        <taxon>Bacteria</taxon>
        <taxon>Pseudomonadati</taxon>
        <taxon>Bacteroidota</taxon>
        <taxon>Sphingobacteriia</taxon>
        <taxon>Sphingobacteriales</taxon>
        <taxon>Sphingobacteriaceae</taxon>
        <taxon>Pedobacter</taxon>
    </lineage>
</organism>
<dbReference type="AlphaFoldDB" id="A0A7W6P6S0"/>
<name>A0A7W6P6S0_9SPHI</name>
<dbReference type="PROSITE" id="PS51257">
    <property type="entry name" value="PROKAR_LIPOPROTEIN"/>
    <property type="match status" value="1"/>
</dbReference>
<sequence length="209" mass="22086">MRKTLNFAIIIVSMLIVSIAVSCKKDVVGATDSEQSVTLKKKFAVTPETPNPGGGLGNAVVKDTNGDYITAYGGGINFGNVFTHPLTIQSYQNGTPFAPSYSGGYSPANMLSFTQHGESFVMILGTAVGGLPSYDMSPLTLSGIQKYETDIDKWLNGEIAEMLHLANSIAYTGGNSSGLISITGTFVLDNQSPTNVSVTSIKYKPTLVE</sequence>
<evidence type="ECO:0000313" key="1">
    <source>
        <dbReference type="EMBL" id="MBB4109969.1"/>
    </source>
</evidence>
<protein>
    <submittedName>
        <fullName evidence="1">Uncharacterized protein</fullName>
    </submittedName>
</protein>
<dbReference type="RefSeq" id="WP_183767451.1">
    <property type="nucleotide sequence ID" value="NZ_BMHZ01000004.1"/>
</dbReference>
<evidence type="ECO:0000313" key="2">
    <source>
        <dbReference type="Proteomes" id="UP000532273"/>
    </source>
</evidence>
<accession>A0A7W6P6S0</accession>
<reference evidence="1 2" key="1">
    <citation type="submission" date="2020-08" db="EMBL/GenBank/DDBJ databases">
        <title>Genomic Encyclopedia of Type Strains, Phase IV (KMG-IV): sequencing the most valuable type-strain genomes for metagenomic binning, comparative biology and taxonomic classification.</title>
        <authorList>
            <person name="Goeker M."/>
        </authorList>
    </citation>
    <scope>NUCLEOTIDE SEQUENCE [LARGE SCALE GENOMIC DNA]</scope>
    <source>
        <strain evidence="1 2">DSM 100774</strain>
    </source>
</reference>
<dbReference type="Proteomes" id="UP000532273">
    <property type="component" value="Unassembled WGS sequence"/>
</dbReference>
<comment type="caution">
    <text evidence="1">The sequence shown here is derived from an EMBL/GenBank/DDBJ whole genome shotgun (WGS) entry which is preliminary data.</text>
</comment>